<evidence type="ECO:0000313" key="4">
    <source>
        <dbReference type="Proteomes" id="UP000777002"/>
    </source>
</evidence>
<dbReference type="EMBL" id="JACJKX010000003">
    <property type="protein sequence ID" value="MBM6928143.1"/>
    <property type="molecule type" value="Genomic_DNA"/>
</dbReference>
<name>A0ABS2GTH7_9BURK</name>
<dbReference type="RefSeq" id="WP_205049744.1">
    <property type="nucleotide sequence ID" value="NZ_JACJKX010000003.1"/>
</dbReference>
<organism evidence="3 4">
    <name type="scientific">Parasutterella secunda</name>
    <dbReference type="NCBI Taxonomy" id="626947"/>
    <lineage>
        <taxon>Bacteria</taxon>
        <taxon>Pseudomonadati</taxon>
        <taxon>Pseudomonadota</taxon>
        <taxon>Betaproteobacteria</taxon>
        <taxon>Burkholderiales</taxon>
        <taxon>Sutterellaceae</taxon>
        <taxon>Parasutterella</taxon>
    </lineage>
</organism>
<keyword evidence="1 2" id="KW-0732">Signal</keyword>
<dbReference type="InterPro" id="IPR005220">
    <property type="entry name" value="CarO-like"/>
</dbReference>
<dbReference type="Pfam" id="PF04076">
    <property type="entry name" value="BOF"/>
    <property type="match status" value="1"/>
</dbReference>
<reference evidence="3 4" key="1">
    <citation type="journal article" date="2021" name="Sci. Rep.">
        <title>The distribution of antibiotic resistance genes in chicken gut microbiota commensals.</title>
        <authorList>
            <person name="Juricova H."/>
            <person name="Matiasovicova J."/>
            <person name="Kubasova T."/>
            <person name="Cejkova D."/>
            <person name="Rychlik I."/>
        </authorList>
    </citation>
    <scope>NUCLEOTIDE SEQUENCE [LARGE SCALE GENOMIC DNA]</scope>
    <source>
        <strain evidence="3 4">An562</strain>
    </source>
</reference>
<dbReference type="PANTHER" id="PTHR36571">
    <property type="entry name" value="PROTEIN YGIW"/>
    <property type="match status" value="1"/>
</dbReference>
<dbReference type="SUPFAM" id="SSF101756">
    <property type="entry name" value="Hypothetical protein YgiW"/>
    <property type="match status" value="1"/>
</dbReference>
<evidence type="ECO:0000256" key="2">
    <source>
        <dbReference type="SAM" id="SignalP"/>
    </source>
</evidence>
<keyword evidence="4" id="KW-1185">Reference proteome</keyword>
<dbReference type="PANTHER" id="PTHR36571:SF1">
    <property type="entry name" value="PROTEIN YGIW"/>
    <property type="match status" value="1"/>
</dbReference>
<dbReference type="NCBIfam" id="NF033674">
    <property type="entry name" value="stress_OB_fold"/>
    <property type="match status" value="1"/>
</dbReference>
<comment type="caution">
    <text evidence="3">The sequence shown here is derived from an EMBL/GenBank/DDBJ whole genome shotgun (WGS) entry which is preliminary data.</text>
</comment>
<accession>A0ABS2GTH7</accession>
<proteinExistence type="predicted"/>
<feature type="signal peptide" evidence="2">
    <location>
        <begin position="1"/>
        <end position="22"/>
    </location>
</feature>
<evidence type="ECO:0000313" key="3">
    <source>
        <dbReference type="EMBL" id="MBM6928143.1"/>
    </source>
</evidence>
<gene>
    <name evidence="3" type="ORF">H5985_02500</name>
</gene>
<sequence length="129" mass="14205">MLKKVTLVSALCAMAVPFAALAAGPTGFDSKDRPGAPQGFTHQKMASIEQLKSEAKDDQIVVIDGRFTKQVKKDKYEFTDAKGDTILVDLDDDQNWSHVKKDALMELTAEVDKDFTSMELDAIEAKVLK</sequence>
<dbReference type="InterPro" id="IPR036700">
    <property type="entry name" value="BOBF_sf"/>
</dbReference>
<protein>
    <submittedName>
        <fullName evidence="3">NirD/YgiW/YdeI family stress tolerance protein</fullName>
    </submittedName>
</protein>
<feature type="chain" id="PRO_5045245824" evidence="2">
    <location>
        <begin position="23"/>
        <end position="129"/>
    </location>
</feature>
<dbReference type="Gene3D" id="2.40.50.200">
    <property type="entry name" value="Bacterial OB-fold"/>
    <property type="match status" value="1"/>
</dbReference>
<dbReference type="Proteomes" id="UP000777002">
    <property type="component" value="Unassembled WGS sequence"/>
</dbReference>
<evidence type="ECO:0000256" key="1">
    <source>
        <dbReference type="ARBA" id="ARBA00022729"/>
    </source>
</evidence>